<dbReference type="CDD" id="cd17920">
    <property type="entry name" value="DEXHc_RecQ"/>
    <property type="match status" value="1"/>
</dbReference>
<evidence type="ECO:0000256" key="2">
    <source>
        <dbReference type="ARBA" id="ARBA00005446"/>
    </source>
</evidence>
<dbReference type="InterPro" id="IPR036390">
    <property type="entry name" value="WH_DNA-bd_sf"/>
</dbReference>
<name>A0A067LS53_BOTB1</name>
<gene>
    <name evidence="15" type="ORF">BOTBODRAFT_39945</name>
</gene>
<comment type="subcellular location">
    <subcellularLocation>
        <location evidence="1 11">Nucleus</location>
    </subcellularLocation>
</comment>
<dbReference type="InterPro" id="IPR027417">
    <property type="entry name" value="P-loop_NTPase"/>
</dbReference>
<evidence type="ECO:0000256" key="3">
    <source>
        <dbReference type="ARBA" id="ARBA00022741"/>
    </source>
</evidence>
<dbReference type="AlphaFoldDB" id="A0A067LS53"/>
<dbReference type="PANTHER" id="PTHR13710:SF153">
    <property type="entry name" value="RECQ-LIKE DNA HELICASE BLM"/>
    <property type="match status" value="1"/>
</dbReference>
<evidence type="ECO:0000256" key="10">
    <source>
        <dbReference type="ARBA" id="ARBA00034617"/>
    </source>
</evidence>
<keyword evidence="4 11" id="KW-0378">Hydrolase</keyword>
<dbReference type="GO" id="GO:0005737">
    <property type="term" value="C:cytoplasm"/>
    <property type="evidence" value="ECO:0007669"/>
    <property type="project" value="TreeGrafter"/>
</dbReference>
<dbReference type="GO" id="GO:0005634">
    <property type="term" value="C:nucleus"/>
    <property type="evidence" value="ECO:0007669"/>
    <property type="project" value="UniProtKB-SubCell"/>
</dbReference>
<dbReference type="NCBIfam" id="TIGR00614">
    <property type="entry name" value="recQ_fam"/>
    <property type="match status" value="1"/>
</dbReference>
<dbReference type="Pfam" id="PF00270">
    <property type="entry name" value="DEAD"/>
    <property type="match status" value="1"/>
</dbReference>
<feature type="domain" description="Helicase C-terminal" evidence="14">
    <location>
        <begin position="321"/>
        <end position="472"/>
    </location>
</feature>
<accession>A0A067LS53</accession>
<dbReference type="Pfam" id="PF00271">
    <property type="entry name" value="Helicase_C"/>
    <property type="match status" value="1"/>
</dbReference>
<dbReference type="SUPFAM" id="SSF52540">
    <property type="entry name" value="P-loop containing nucleoside triphosphate hydrolases"/>
    <property type="match status" value="1"/>
</dbReference>
<evidence type="ECO:0000256" key="9">
    <source>
        <dbReference type="ARBA" id="ARBA00023242"/>
    </source>
</evidence>
<dbReference type="Gene3D" id="1.10.10.10">
    <property type="entry name" value="Winged helix-like DNA-binding domain superfamily/Winged helix DNA-binding domain"/>
    <property type="match status" value="1"/>
</dbReference>
<dbReference type="GO" id="GO:0003677">
    <property type="term" value="F:DNA binding"/>
    <property type="evidence" value="ECO:0007669"/>
    <property type="project" value="UniProtKB-KW"/>
</dbReference>
<evidence type="ECO:0000256" key="12">
    <source>
        <dbReference type="SAM" id="MobiDB-lite"/>
    </source>
</evidence>
<dbReference type="GO" id="GO:0043138">
    <property type="term" value="F:3'-5' DNA helicase activity"/>
    <property type="evidence" value="ECO:0007669"/>
    <property type="project" value="UniProtKB-EC"/>
</dbReference>
<dbReference type="InterPro" id="IPR036388">
    <property type="entry name" value="WH-like_DNA-bd_sf"/>
</dbReference>
<reference evidence="16" key="1">
    <citation type="journal article" date="2014" name="Proc. Natl. Acad. Sci. U.S.A.">
        <title>Extensive sampling of basidiomycete genomes demonstrates inadequacy of the white-rot/brown-rot paradigm for wood decay fungi.</title>
        <authorList>
            <person name="Riley R."/>
            <person name="Salamov A.A."/>
            <person name="Brown D.W."/>
            <person name="Nagy L.G."/>
            <person name="Floudas D."/>
            <person name="Held B.W."/>
            <person name="Levasseur A."/>
            <person name="Lombard V."/>
            <person name="Morin E."/>
            <person name="Otillar R."/>
            <person name="Lindquist E.A."/>
            <person name="Sun H."/>
            <person name="LaButti K.M."/>
            <person name="Schmutz J."/>
            <person name="Jabbour D."/>
            <person name="Luo H."/>
            <person name="Baker S.E."/>
            <person name="Pisabarro A.G."/>
            <person name="Walton J.D."/>
            <person name="Blanchette R.A."/>
            <person name="Henrissat B."/>
            <person name="Martin F."/>
            <person name="Cullen D."/>
            <person name="Hibbett D.S."/>
            <person name="Grigoriev I.V."/>
        </authorList>
    </citation>
    <scope>NUCLEOTIDE SEQUENCE [LARGE SCALE GENOMIC DNA]</scope>
    <source>
        <strain evidence="16">FD-172 SS1</strain>
    </source>
</reference>
<dbReference type="InterPro" id="IPR032284">
    <property type="entry name" value="RecQ_Zn-bd"/>
</dbReference>
<evidence type="ECO:0000313" key="16">
    <source>
        <dbReference type="Proteomes" id="UP000027195"/>
    </source>
</evidence>
<dbReference type="EMBL" id="KL198183">
    <property type="protein sequence ID" value="KDQ05819.1"/>
    <property type="molecule type" value="Genomic_DNA"/>
</dbReference>
<dbReference type="SMART" id="SM00487">
    <property type="entry name" value="DEXDc"/>
    <property type="match status" value="1"/>
</dbReference>
<dbReference type="Proteomes" id="UP000027195">
    <property type="component" value="Unassembled WGS sequence"/>
</dbReference>
<dbReference type="EC" id="5.6.2.4" evidence="11"/>
<dbReference type="PROSITE" id="PS51194">
    <property type="entry name" value="HELICASE_CTER"/>
    <property type="match status" value="1"/>
</dbReference>
<dbReference type="InterPro" id="IPR011545">
    <property type="entry name" value="DEAD/DEAH_box_helicase_dom"/>
</dbReference>
<dbReference type="OrthoDB" id="10261556at2759"/>
<evidence type="ECO:0000256" key="1">
    <source>
        <dbReference type="ARBA" id="ARBA00004123"/>
    </source>
</evidence>
<keyword evidence="6 11" id="KW-0067">ATP-binding</keyword>
<keyword evidence="9 11" id="KW-0539">Nucleus</keyword>
<keyword evidence="3 11" id="KW-0547">Nucleotide-binding</keyword>
<sequence>MDPQLSASTSQLVQGSSHAISESQPRADEDIDLTGLDPELWRADVSRYSSVDSGPVITMPVTPPALTLKLHRGEEIDWDMPISHYKELIALSHETFGIKAFRPQQLKAIGAAIRGKDVFVLFPTGAGKSFCFQLAATFQIGDRKGLTVVFTPLQSLLEDQMRYLLGKRVAAICFFGGQEASYHKFCRGRLEDPNHTPSLLYVTPEYFFKSNWLQDNLHRLDSKDRLSRFVVDEAHLISTWGKTFRPDYDRLCSIRDMFPQTPITALTATATKGILADITTGLKLEPDYTFVSTPLNRPNIKYSIREKSTTPDTVLYDMARLILTKYKWVSRRNANSGIIYCRKKAHCEEIAQVLECYFRIRIQCYHHGMPDRLRAEALAAWQVGEIQVIVATVAFGMGINKADVRFVFHHTMPKSLLQLYQESGRAGRDGLPAESVVYYSNADLRWCLTRREDGDSIDNAEANTKLMVKDMEAVREYCTTAGCRRHILLSVFEDERRVDPCGNCDNCLNTRVPETDITGDAIHVIRLIEKVALVNKQRIPVFKAAGVLSGSKSMEIAEFHHLIPQHRLPRRITNEACKSLIHFLVNEKVLEQYSYGPPDRFHWYLQLGPRADAVLEGTYRVMR</sequence>
<comment type="catalytic activity">
    <reaction evidence="10 11">
        <text>Couples ATP hydrolysis with the unwinding of duplex DNA by translocating in the 3'-5' direction.</text>
        <dbReference type="EC" id="5.6.2.4"/>
    </reaction>
</comment>
<dbReference type="SMART" id="SM00490">
    <property type="entry name" value="HELICc"/>
    <property type="match status" value="1"/>
</dbReference>
<evidence type="ECO:0000259" key="14">
    <source>
        <dbReference type="PROSITE" id="PS51194"/>
    </source>
</evidence>
<keyword evidence="5 11" id="KW-0347">Helicase</keyword>
<dbReference type="InterPro" id="IPR004589">
    <property type="entry name" value="DNA_helicase_ATP-dep_RecQ"/>
</dbReference>
<keyword evidence="16" id="KW-1185">Reference proteome</keyword>
<dbReference type="InterPro" id="IPR014001">
    <property type="entry name" value="Helicase_ATP-bd"/>
</dbReference>
<dbReference type="InterPro" id="IPR018982">
    <property type="entry name" value="RQC_domain"/>
</dbReference>
<evidence type="ECO:0000256" key="11">
    <source>
        <dbReference type="RuleBase" id="RU364117"/>
    </source>
</evidence>
<comment type="catalytic activity">
    <reaction evidence="11">
        <text>ATP + H2O = ADP + phosphate + H(+)</text>
        <dbReference type="Rhea" id="RHEA:13065"/>
        <dbReference type="ChEBI" id="CHEBI:15377"/>
        <dbReference type="ChEBI" id="CHEBI:15378"/>
        <dbReference type="ChEBI" id="CHEBI:30616"/>
        <dbReference type="ChEBI" id="CHEBI:43474"/>
        <dbReference type="ChEBI" id="CHEBI:456216"/>
    </reaction>
</comment>
<dbReference type="HOGENOM" id="CLU_001103_12_3_1"/>
<dbReference type="SUPFAM" id="SSF46785">
    <property type="entry name" value="Winged helix' DNA-binding domain"/>
    <property type="match status" value="1"/>
</dbReference>
<feature type="compositionally biased region" description="Polar residues" evidence="12">
    <location>
        <begin position="1"/>
        <end position="24"/>
    </location>
</feature>
<dbReference type="GO" id="GO:0006260">
    <property type="term" value="P:DNA replication"/>
    <property type="evidence" value="ECO:0007669"/>
    <property type="project" value="InterPro"/>
</dbReference>
<protein>
    <recommendedName>
        <fullName evidence="11">ATP-dependent DNA helicase</fullName>
        <ecNumber evidence="11">5.6.2.4</ecNumber>
    </recommendedName>
</protein>
<dbReference type="PANTHER" id="PTHR13710">
    <property type="entry name" value="DNA HELICASE RECQ FAMILY MEMBER"/>
    <property type="match status" value="1"/>
</dbReference>
<evidence type="ECO:0000256" key="8">
    <source>
        <dbReference type="ARBA" id="ARBA00023235"/>
    </source>
</evidence>
<evidence type="ECO:0000256" key="4">
    <source>
        <dbReference type="ARBA" id="ARBA00022801"/>
    </source>
</evidence>
<dbReference type="Gene3D" id="3.40.50.300">
    <property type="entry name" value="P-loop containing nucleotide triphosphate hydrolases"/>
    <property type="match status" value="2"/>
</dbReference>
<evidence type="ECO:0000256" key="6">
    <source>
        <dbReference type="ARBA" id="ARBA00022840"/>
    </source>
</evidence>
<dbReference type="GO" id="GO:0016887">
    <property type="term" value="F:ATP hydrolysis activity"/>
    <property type="evidence" value="ECO:0007669"/>
    <property type="project" value="RHEA"/>
</dbReference>
<dbReference type="InParanoid" id="A0A067LS53"/>
<proteinExistence type="inferred from homology"/>
<dbReference type="GO" id="GO:0000724">
    <property type="term" value="P:double-strand break repair via homologous recombination"/>
    <property type="evidence" value="ECO:0007669"/>
    <property type="project" value="TreeGrafter"/>
</dbReference>
<dbReference type="GO" id="GO:0005694">
    <property type="term" value="C:chromosome"/>
    <property type="evidence" value="ECO:0007669"/>
    <property type="project" value="TreeGrafter"/>
</dbReference>
<dbReference type="Pfam" id="PF16124">
    <property type="entry name" value="RecQ_Zn_bind"/>
    <property type="match status" value="1"/>
</dbReference>
<feature type="domain" description="Helicase ATP-binding" evidence="13">
    <location>
        <begin position="109"/>
        <end position="288"/>
    </location>
</feature>
<evidence type="ECO:0000256" key="7">
    <source>
        <dbReference type="ARBA" id="ARBA00023125"/>
    </source>
</evidence>
<dbReference type="InterPro" id="IPR001650">
    <property type="entry name" value="Helicase_C-like"/>
</dbReference>
<evidence type="ECO:0000256" key="5">
    <source>
        <dbReference type="ARBA" id="ARBA00022806"/>
    </source>
</evidence>
<organism evidence="15 16">
    <name type="scientific">Botryobasidium botryosum (strain FD-172 SS1)</name>
    <dbReference type="NCBI Taxonomy" id="930990"/>
    <lineage>
        <taxon>Eukaryota</taxon>
        <taxon>Fungi</taxon>
        <taxon>Dikarya</taxon>
        <taxon>Basidiomycota</taxon>
        <taxon>Agaricomycotina</taxon>
        <taxon>Agaricomycetes</taxon>
        <taxon>Cantharellales</taxon>
        <taxon>Botryobasidiaceae</taxon>
        <taxon>Botryobasidium</taxon>
    </lineage>
</organism>
<dbReference type="GO" id="GO:0005524">
    <property type="term" value="F:ATP binding"/>
    <property type="evidence" value="ECO:0007669"/>
    <property type="project" value="UniProtKB-KW"/>
</dbReference>
<keyword evidence="7" id="KW-0238">DNA-binding</keyword>
<evidence type="ECO:0000259" key="13">
    <source>
        <dbReference type="PROSITE" id="PS51192"/>
    </source>
</evidence>
<feature type="region of interest" description="Disordered" evidence="12">
    <location>
        <begin position="1"/>
        <end position="29"/>
    </location>
</feature>
<dbReference type="GO" id="GO:0009378">
    <property type="term" value="F:four-way junction helicase activity"/>
    <property type="evidence" value="ECO:0007669"/>
    <property type="project" value="TreeGrafter"/>
</dbReference>
<comment type="similarity">
    <text evidence="2 11">Belongs to the helicase family. RecQ subfamily.</text>
</comment>
<dbReference type="Pfam" id="PF09382">
    <property type="entry name" value="RQC"/>
    <property type="match status" value="1"/>
</dbReference>
<dbReference type="PROSITE" id="PS51192">
    <property type="entry name" value="HELICASE_ATP_BIND_1"/>
    <property type="match status" value="1"/>
</dbReference>
<dbReference type="STRING" id="930990.A0A067LS53"/>
<keyword evidence="8" id="KW-0413">Isomerase</keyword>
<evidence type="ECO:0000313" key="15">
    <source>
        <dbReference type="EMBL" id="KDQ05819.1"/>
    </source>
</evidence>